<evidence type="ECO:0000259" key="1">
    <source>
        <dbReference type="Pfam" id="PF13472"/>
    </source>
</evidence>
<dbReference type="RefSeq" id="XP_060412882.1">
    <property type="nucleotide sequence ID" value="XM_060564714.1"/>
</dbReference>
<proteinExistence type="predicted"/>
<dbReference type="PANTHER" id="PTHR30383:SF2">
    <property type="entry name" value="CELLULOSE-BINDING PROTEIN"/>
    <property type="match status" value="1"/>
</dbReference>
<dbReference type="Pfam" id="PF13472">
    <property type="entry name" value="Lipase_GDSL_2"/>
    <property type="match status" value="1"/>
</dbReference>
<dbReference type="GO" id="GO:0004622">
    <property type="term" value="F:phosphatidylcholine lysophospholipase activity"/>
    <property type="evidence" value="ECO:0007669"/>
    <property type="project" value="TreeGrafter"/>
</dbReference>
<dbReference type="InterPro" id="IPR013830">
    <property type="entry name" value="SGNH_hydro"/>
</dbReference>
<keyword evidence="3" id="KW-1185">Reference proteome</keyword>
<name>A0AAD8PXI9_9PEZI</name>
<dbReference type="GeneID" id="85448954"/>
<dbReference type="PANTHER" id="PTHR30383">
    <property type="entry name" value="THIOESTERASE 1/PROTEASE 1/LYSOPHOSPHOLIPASE L1"/>
    <property type="match status" value="1"/>
</dbReference>
<reference evidence="2" key="1">
    <citation type="submission" date="2021-06" db="EMBL/GenBank/DDBJ databases">
        <title>Comparative genomics, transcriptomics and evolutionary studies reveal genomic signatures of adaptation to plant cell wall in hemibiotrophic fungi.</title>
        <authorList>
            <consortium name="DOE Joint Genome Institute"/>
            <person name="Baroncelli R."/>
            <person name="Diaz J.F."/>
            <person name="Benocci T."/>
            <person name="Peng M."/>
            <person name="Battaglia E."/>
            <person name="Haridas S."/>
            <person name="Andreopoulos W."/>
            <person name="Labutti K."/>
            <person name="Pangilinan J."/>
            <person name="Floch G.L."/>
            <person name="Makela M.R."/>
            <person name="Henrissat B."/>
            <person name="Grigoriev I.V."/>
            <person name="Crouch J.A."/>
            <person name="De Vries R.P."/>
            <person name="Sukno S.A."/>
            <person name="Thon M.R."/>
        </authorList>
    </citation>
    <scope>NUCLEOTIDE SEQUENCE</scope>
    <source>
        <strain evidence="2">CBS 125086</strain>
    </source>
</reference>
<dbReference type="InterPro" id="IPR051532">
    <property type="entry name" value="Ester_Hydrolysis_Enzymes"/>
</dbReference>
<dbReference type="InterPro" id="IPR036514">
    <property type="entry name" value="SGNH_hydro_sf"/>
</dbReference>
<gene>
    <name evidence="2" type="ORF">LY79DRAFT_689484</name>
</gene>
<evidence type="ECO:0000313" key="2">
    <source>
        <dbReference type="EMBL" id="KAK1585899.1"/>
    </source>
</evidence>
<feature type="domain" description="SGNH hydrolase-type esterase" evidence="1">
    <location>
        <begin position="8"/>
        <end position="190"/>
    </location>
</feature>
<dbReference type="SUPFAM" id="SSF52266">
    <property type="entry name" value="SGNH hydrolase"/>
    <property type="match status" value="1"/>
</dbReference>
<dbReference type="AlphaFoldDB" id="A0AAD8PXI9"/>
<dbReference type="EMBL" id="JAHLJV010000040">
    <property type="protein sequence ID" value="KAK1585899.1"/>
    <property type="molecule type" value="Genomic_DNA"/>
</dbReference>
<sequence>QLISLVPLGDSITEITCWRALVWDMLVKENLASQVDFVGTMSNNPANCRAQSGSFDLNHEGHSGWLSINIANQYIQGWLNTFKPDIVQFMLGTNDVSNGRATGDIIASYTKIVGLMRQSNPRMKIVVDQLIPLSYNMNGVNAVNAQIPNWARSQNSTSSPILLADCSTAAGYTLAMNKQDGVHPNQQGDQFIANKVGPLLIKHIKDLIKERGL</sequence>
<dbReference type="Gene3D" id="3.40.50.1110">
    <property type="entry name" value="SGNH hydrolase"/>
    <property type="match status" value="1"/>
</dbReference>
<organism evidence="2 3">
    <name type="scientific">Colletotrichum navitas</name>
    <dbReference type="NCBI Taxonomy" id="681940"/>
    <lineage>
        <taxon>Eukaryota</taxon>
        <taxon>Fungi</taxon>
        <taxon>Dikarya</taxon>
        <taxon>Ascomycota</taxon>
        <taxon>Pezizomycotina</taxon>
        <taxon>Sordariomycetes</taxon>
        <taxon>Hypocreomycetidae</taxon>
        <taxon>Glomerellales</taxon>
        <taxon>Glomerellaceae</taxon>
        <taxon>Colletotrichum</taxon>
        <taxon>Colletotrichum graminicola species complex</taxon>
    </lineage>
</organism>
<dbReference type="Proteomes" id="UP001230504">
    <property type="component" value="Unassembled WGS sequence"/>
</dbReference>
<comment type="caution">
    <text evidence="2">The sequence shown here is derived from an EMBL/GenBank/DDBJ whole genome shotgun (WGS) entry which is preliminary data.</text>
</comment>
<feature type="non-terminal residue" evidence="2">
    <location>
        <position position="1"/>
    </location>
</feature>
<accession>A0AAD8PXI9</accession>
<keyword evidence="2" id="KW-0378">Hydrolase</keyword>
<dbReference type="CDD" id="cd01833">
    <property type="entry name" value="XynB_like"/>
    <property type="match status" value="1"/>
</dbReference>
<evidence type="ECO:0000313" key="3">
    <source>
        <dbReference type="Proteomes" id="UP001230504"/>
    </source>
</evidence>
<protein>
    <submittedName>
        <fullName evidence="2">SGNH hydrolase-type esterase domain-containing protein</fullName>
    </submittedName>
</protein>